<dbReference type="RefSeq" id="XP_073562945.1">
    <property type="nucleotide sequence ID" value="XM_073698496.1"/>
</dbReference>
<name>A0ABY2HEE1_9HYPO</name>
<proteinExistence type="predicted"/>
<accession>A0ABY2HEE1</accession>
<comment type="caution">
    <text evidence="1">The sequence shown here is derived from an EMBL/GenBank/DDBJ whole genome shotgun (WGS) entry which is preliminary data.</text>
</comment>
<dbReference type="EMBL" id="PPTA01000001">
    <property type="protein sequence ID" value="TFB06744.1"/>
    <property type="molecule type" value="Genomic_DNA"/>
</dbReference>
<evidence type="ECO:0000313" key="2">
    <source>
        <dbReference type="Proteomes" id="UP001642720"/>
    </source>
</evidence>
<dbReference type="Proteomes" id="UP001642720">
    <property type="component" value="Unassembled WGS sequence"/>
</dbReference>
<dbReference type="GeneID" id="300572946"/>
<reference evidence="1 2" key="1">
    <citation type="submission" date="2018-01" db="EMBL/GenBank/DDBJ databases">
        <title>Genome characterization of the sugarcane-associated fungus Trichoderma ghanense CCMA-1212 and their application in lignocelulose bioconversion.</title>
        <authorList>
            <person name="Steindorff A.S."/>
            <person name="Mendes T.D."/>
            <person name="Vilela E.S.D."/>
            <person name="Rodrigues D.S."/>
            <person name="Formighieri E.F."/>
            <person name="Melo I.S."/>
            <person name="Favaro L.C.L."/>
        </authorList>
    </citation>
    <scope>NUCLEOTIDE SEQUENCE [LARGE SCALE GENOMIC DNA]</scope>
    <source>
        <strain evidence="1 2">CCMA-1212</strain>
    </source>
</reference>
<sequence>MAREFANWSKSCMRCSCWRPAEFFFFFRLCHANPILLQCSEQPHRASGTAQRPLAGAPGTWLATATLGRVRMAAPAAPERLLPPL</sequence>
<protein>
    <submittedName>
        <fullName evidence="1">Uncharacterized protein</fullName>
    </submittedName>
</protein>
<organism evidence="1 2">
    <name type="scientific">Trichoderma ghanense</name>
    <dbReference type="NCBI Taxonomy" id="65468"/>
    <lineage>
        <taxon>Eukaryota</taxon>
        <taxon>Fungi</taxon>
        <taxon>Dikarya</taxon>
        <taxon>Ascomycota</taxon>
        <taxon>Pezizomycotina</taxon>
        <taxon>Sordariomycetes</taxon>
        <taxon>Hypocreomycetidae</taxon>
        <taxon>Hypocreales</taxon>
        <taxon>Hypocreaceae</taxon>
        <taxon>Trichoderma</taxon>
    </lineage>
</organism>
<keyword evidence="2" id="KW-1185">Reference proteome</keyword>
<gene>
    <name evidence="1" type="ORF">CCMA1212_001056</name>
</gene>
<evidence type="ECO:0000313" key="1">
    <source>
        <dbReference type="EMBL" id="TFB06744.1"/>
    </source>
</evidence>